<keyword evidence="2" id="KW-1185">Reference proteome</keyword>
<comment type="caution">
    <text evidence="1">The sequence shown here is derived from an EMBL/GenBank/DDBJ whole genome shotgun (WGS) entry which is preliminary data.</text>
</comment>
<name>A0ABU1IY75_9BACL</name>
<evidence type="ECO:0000313" key="1">
    <source>
        <dbReference type="EMBL" id="MDR6244209.1"/>
    </source>
</evidence>
<sequence length="185" mass="20845">MPDLHENIYPACSVAERIITLGGLDRTELLQRLHQHSIHLNTYAELLLNDARMVLSPTRYSLCTVELAAHNLGFPDGATTARIFATAQQLGLTLCPLELAPYLRMQYTDQLEDVDGKLRKNQAPSGSVTVASDPISQDDTFPKGFYVLHMNGELWLRGYCADDLHCWNAEDRFIFVKEVVRGDHM</sequence>
<gene>
    <name evidence="1" type="ORF">JOC58_002102</name>
</gene>
<dbReference type="EMBL" id="JAVDQH010000007">
    <property type="protein sequence ID" value="MDR6244209.1"/>
    <property type="molecule type" value="Genomic_DNA"/>
</dbReference>
<protein>
    <recommendedName>
        <fullName evidence="3">Helicase</fullName>
    </recommendedName>
</protein>
<organism evidence="1 2">
    <name type="scientific">Paenibacillus hunanensis</name>
    <dbReference type="NCBI Taxonomy" id="539262"/>
    <lineage>
        <taxon>Bacteria</taxon>
        <taxon>Bacillati</taxon>
        <taxon>Bacillota</taxon>
        <taxon>Bacilli</taxon>
        <taxon>Bacillales</taxon>
        <taxon>Paenibacillaceae</taxon>
        <taxon>Paenibacillus</taxon>
    </lineage>
</organism>
<proteinExistence type="predicted"/>
<evidence type="ECO:0008006" key="3">
    <source>
        <dbReference type="Google" id="ProtNLM"/>
    </source>
</evidence>
<dbReference type="RefSeq" id="WP_188776273.1">
    <property type="nucleotide sequence ID" value="NZ_BMMB01000006.1"/>
</dbReference>
<evidence type="ECO:0000313" key="2">
    <source>
        <dbReference type="Proteomes" id="UP001185028"/>
    </source>
</evidence>
<dbReference type="Proteomes" id="UP001185028">
    <property type="component" value="Unassembled WGS sequence"/>
</dbReference>
<accession>A0ABU1IY75</accession>
<reference evidence="1 2" key="1">
    <citation type="submission" date="2023-07" db="EMBL/GenBank/DDBJ databases">
        <title>Genomic Encyclopedia of Type Strains, Phase IV (KMG-IV): sequencing the most valuable type-strain genomes for metagenomic binning, comparative biology and taxonomic classification.</title>
        <authorList>
            <person name="Goeker M."/>
        </authorList>
    </citation>
    <scope>NUCLEOTIDE SEQUENCE [LARGE SCALE GENOMIC DNA]</scope>
    <source>
        <strain evidence="1 2">DSM 22170</strain>
    </source>
</reference>